<dbReference type="EMBL" id="AZBU02000006">
    <property type="protein sequence ID" value="TKR72049.1"/>
    <property type="molecule type" value="Genomic_DNA"/>
</dbReference>
<dbReference type="Proteomes" id="UP000298663">
    <property type="component" value="Unassembled WGS sequence"/>
</dbReference>
<reference evidence="1 2" key="1">
    <citation type="journal article" date="2015" name="Genome Biol.">
        <title>Comparative genomics of Steinernema reveals deeply conserved gene regulatory networks.</title>
        <authorList>
            <person name="Dillman A.R."/>
            <person name="Macchietto M."/>
            <person name="Porter C.F."/>
            <person name="Rogers A."/>
            <person name="Williams B."/>
            <person name="Antoshechkin I."/>
            <person name="Lee M.M."/>
            <person name="Goodwin Z."/>
            <person name="Lu X."/>
            <person name="Lewis E.E."/>
            <person name="Goodrich-Blair H."/>
            <person name="Stock S.P."/>
            <person name="Adams B.J."/>
            <person name="Sternberg P.W."/>
            <person name="Mortazavi A."/>
        </authorList>
    </citation>
    <scope>NUCLEOTIDE SEQUENCE [LARGE SCALE GENOMIC DNA]</scope>
    <source>
        <strain evidence="1 2">ALL</strain>
    </source>
</reference>
<reference evidence="1 2" key="2">
    <citation type="journal article" date="2019" name="G3 (Bethesda)">
        <title>Hybrid Assembly of the Genome of the Entomopathogenic Nematode Steinernema carpocapsae Identifies the X-Chromosome.</title>
        <authorList>
            <person name="Serra L."/>
            <person name="Macchietto M."/>
            <person name="Macias-Munoz A."/>
            <person name="McGill C.J."/>
            <person name="Rodriguez I.M."/>
            <person name="Rodriguez B."/>
            <person name="Murad R."/>
            <person name="Mortazavi A."/>
        </authorList>
    </citation>
    <scope>NUCLEOTIDE SEQUENCE [LARGE SCALE GENOMIC DNA]</scope>
    <source>
        <strain evidence="1 2">ALL</strain>
    </source>
</reference>
<protein>
    <submittedName>
        <fullName evidence="1">Uncharacterized protein</fullName>
    </submittedName>
</protein>
<sequence length="127" mass="15264">MLILLFRFFFLLLRFLAFELLITFMLRTHFLQRIGVWTRIRVFKLLSRNRFGFRMAEVAGHGSAFGKRHLISENSRLMKERGNDDNEETAHVHKWERGVKVQISTLQISAFFKIPFWFECKQKWLLG</sequence>
<accession>A0A4U5MQW3</accession>
<evidence type="ECO:0000313" key="2">
    <source>
        <dbReference type="Proteomes" id="UP000298663"/>
    </source>
</evidence>
<proteinExistence type="predicted"/>
<organism evidence="1 2">
    <name type="scientific">Steinernema carpocapsae</name>
    <name type="common">Entomopathogenic nematode</name>
    <dbReference type="NCBI Taxonomy" id="34508"/>
    <lineage>
        <taxon>Eukaryota</taxon>
        <taxon>Metazoa</taxon>
        <taxon>Ecdysozoa</taxon>
        <taxon>Nematoda</taxon>
        <taxon>Chromadorea</taxon>
        <taxon>Rhabditida</taxon>
        <taxon>Tylenchina</taxon>
        <taxon>Panagrolaimomorpha</taxon>
        <taxon>Strongyloidoidea</taxon>
        <taxon>Steinernematidae</taxon>
        <taxon>Steinernema</taxon>
    </lineage>
</organism>
<gene>
    <name evidence="1" type="ORF">L596_019568</name>
</gene>
<keyword evidence="2" id="KW-1185">Reference proteome</keyword>
<dbReference type="AlphaFoldDB" id="A0A4U5MQW3"/>
<comment type="caution">
    <text evidence="1">The sequence shown here is derived from an EMBL/GenBank/DDBJ whole genome shotgun (WGS) entry which is preliminary data.</text>
</comment>
<evidence type="ECO:0000313" key="1">
    <source>
        <dbReference type="EMBL" id="TKR72049.1"/>
    </source>
</evidence>
<name>A0A4U5MQW3_STECR</name>